<protein>
    <recommendedName>
        <fullName evidence="2">adenylate kinase</fullName>
        <ecNumber evidence="2">2.7.4.3</ecNumber>
    </recommendedName>
</protein>
<accession>A0A835RIL2</accession>
<comment type="caution">
    <text evidence="7">The sequence shown here is derived from an EMBL/GenBank/DDBJ whole genome shotgun (WGS) entry which is preliminary data.</text>
</comment>
<dbReference type="SUPFAM" id="SSF52540">
    <property type="entry name" value="P-loop containing nucleoside triphosphate hydrolases"/>
    <property type="match status" value="1"/>
</dbReference>
<keyword evidence="5 6" id="KW-0418">Kinase</keyword>
<gene>
    <name evidence="7" type="ORF">HPP92_005417</name>
</gene>
<dbReference type="CDD" id="cd01428">
    <property type="entry name" value="ADK"/>
    <property type="match status" value="1"/>
</dbReference>
<dbReference type="Proteomes" id="UP000636800">
    <property type="component" value="Chromosome 2"/>
</dbReference>
<dbReference type="PRINTS" id="PR00094">
    <property type="entry name" value="ADENYLTKNASE"/>
</dbReference>
<evidence type="ECO:0000313" key="8">
    <source>
        <dbReference type="Proteomes" id="UP000636800"/>
    </source>
</evidence>
<dbReference type="InterPro" id="IPR027417">
    <property type="entry name" value="P-loop_NTPase"/>
</dbReference>
<dbReference type="AlphaFoldDB" id="A0A835RIL2"/>
<dbReference type="GO" id="GO:0005524">
    <property type="term" value="F:ATP binding"/>
    <property type="evidence" value="ECO:0007669"/>
    <property type="project" value="InterPro"/>
</dbReference>
<reference evidence="7 8" key="1">
    <citation type="journal article" date="2020" name="Nat. Food">
        <title>A phased Vanilla planifolia genome enables genetic improvement of flavour and production.</title>
        <authorList>
            <person name="Hasing T."/>
            <person name="Tang H."/>
            <person name="Brym M."/>
            <person name="Khazi F."/>
            <person name="Huang T."/>
            <person name="Chambers A.H."/>
        </authorList>
    </citation>
    <scope>NUCLEOTIDE SEQUENCE [LARGE SCALE GENOMIC DNA]</scope>
    <source>
        <tissue evidence="7">Leaf</tissue>
    </source>
</reference>
<dbReference type="GO" id="GO:0004017">
    <property type="term" value="F:AMP kinase activity"/>
    <property type="evidence" value="ECO:0007669"/>
    <property type="project" value="UniProtKB-EC"/>
</dbReference>
<evidence type="ECO:0000256" key="3">
    <source>
        <dbReference type="ARBA" id="ARBA00022679"/>
    </source>
</evidence>
<sequence length="252" mass="28078">MCRSPPPPPVGASEKGGEMQGRGVQWVFMGTPNAQKRVYAARVAQLLEVPYISMGTLVRQELHPRSSIYIKIANAVNEGKLVPEDIIFGLLSKRLEDACYSGETGFVLDGIPRTRVQAEILDQITDIDLVVNFKSAEDCLIKKHFANEICTHCGEPFDMFNSHSKFLNPYLATGANSCKLHTSMKAKIDKSRLEKLQMYFEQNKLLEDYYGKQNKLLNFFVAGGPGETWRGLLAALRLQKVHAASLSNKLTA</sequence>
<dbReference type="PROSITE" id="PS00113">
    <property type="entry name" value="ADENYLATE_KINASE"/>
    <property type="match status" value="1"/>
</dbReference>
<comment type="similarity">
    <text evidence="1 6">Belongs to the adenylate kinase family.</text>
</comment>
<dbReference type="InterPro" id="IPR033690">
    <property type="entry name" value="Adenylat_kinase_CS"/>
</dbReference>
<dbReference type="Gene3D" id="3.40.50.300">
    <property type="entry name" value="P-loop containing nucleotide triphosphate hydrolases"/>
    <property type="match status" value="1"/>
</dbReference>
<evidence type="ECO:0000256" key="5">
    <source>
        <dbReference type="ARBA" id="ARBA00022777"/>
    </source>
</evidence>
<dbReference type="EMBL" id="JADCNL010000002">
    <property type="protein sequence ID" value="KAG0492019.1"/>
    <property type="molecule type" value="Genomic_DNA"/>
</dbReference>
<name>A0A835RIL2_VANPL</name>
<evidence type="ECO:0000256" key="4">
    <source>
        <dbReference type="ARBA" id="ARBA00022741"/>
    </source>
</evidence>
<evidence type="ECO:0000256" key="2">
    <source>
        <dbReference type="ARBA" id="ARBA00012955"/>
    </source>
</evidence>
<keyword evidence="4" id="KW-0547">Nucleotide-binding</keyword>
<keyword evidence="3 6" id="KW-0808">Transferase</keyword>
<dbReference type="PANTHER" id="PTHR23359">
    <property type="entry name" value="NUCLEOTIDE KINASE"/>
    <property type="match status" value="1"/>
</dbReference>
<keyword evidence="8" id="KW-1185">Reference proteome</keyword>
<evidence type="ECO:0000256" key="1">
    <source>
        <dbReference type="ARBA" id="ARBA00007220"/>
    </source>
</evidence>
<evidence type="ECO:0000256" key="6">
    <source>
        <dbReference type="RuleBase" id="RU003330"/>
    </source>
</evidence>
<evidence type="ECO:0000313" key="7">
    <source>
        <dbReference type="EMBL" id="KAG0492019.1"/>
    </source>
</evidence>
<organism evidence="7 8">
    <name type="scientific">Vanilla planifolia</name>
    <name type="common">Vanilla</name>
    <dbReference type="NCBI Taxonomy" id="51239"/>
    <lineage>
        <taxon>Eukaryota</taxon>
        <taxon>Viridiplantae</taxon>
        <taxon>Streptophyta</taxon>
        <taxon>Embryophyta</taxon>
        <taxon>Tracheophyta</taxon>
        <taxon>Spermatophyta</taxon>
        <taxon>Magnoliopsida</taxon>
        <taxon>Liliopsida</taxon>
        <taxon>Asparagales</taxon>
        <taxon>Orchidaceae</taxon>
        <taxon>Vanilloideae</taxon>
        <taxon>Vanilleae</taxon>
        <taxon>Vanilla</taxon>
    </lineage>
</organism>
<dbReference type="EC" id="2.7.4.3" evidence="2"/>
<dbReference type="Pfam" id="PF00406">
    <property type="entry name" value="ADK"/>
    <property type="match status" value="1"/>
</dbReference>
<proteinExistence type="inferred from homology"/>
<dbReference type="InterPro" id="IPR000850">
    <property type="entry name" value="Adenylat/UMP-CMP_kin"/>
</dbReference>